<evidence type="ECO:0000313" key="3">
    <source>
        <dbReference type="Proteomes" id="UP001501598"/>
    </source>
</evidence>
<dbReference type="InterPro" id="IPR036380">
    <property type="entry name" value="Isochorismatase-like_sf"/>
</dbReference>
<dbReference type="Gene3D" id="3.40.50.850">
    <property type="entry name" value="Isochorismatase-like"/>
    <property type="match status" value="1"/>
</dbReference>
<protein>
    <recommendedName>
        <fullName evidence="1">Isochorismatase-like domain-containing protein</fullName>
    </recommendedName>
</protein>
<dbReference type="SUPFAM" id="SSF52499">
    <property type="entry name" value="Isochorismatase-like hydrolases"/>
    <property type="match status" value="1"/>
</dbReference>
<evidence type="ECO:0000313" key="2">
    <source>
        <dbReference type="EMBL" id="GAA4557098.1"/>
    </source>
</evidence>
<organism evidence="2 3">
    <name type="scientific">Pseudonocardia xishanensis</name>
    <dbReference type="NCBI Taxonomy" id="630995"/>
    <lineage>
        <taxon>Bacteria</taxon>
        <taxon>Bacillati</taxon>
        <taxon>Actinomycetota</taxon>
        <taxon>Actinomycetes</taxon>
        <taxon>Pseudonocardiales</taxon>
        <taxon>Pseudonocardiaceae</taxon>
        <taxon>Pseudonocardia</taxon>
    </lineage>
</organism>
<accession>A0ABP8S2P7</accession>
<dbReference type="EMBL" id="BAABGT010000099">
    <property type="protein sequence ID" value="GAA4557098.1"/>
    <property type="molecule type" value="Genomic_DNA"/>
</dbReference>
<dbReference type="PANTHER" id="PTHR43559">
    <property type="entry name" value="HYDROLASE YCAC-RELATED"/>
    <property type="match status" value="1"/>
</dbReference>
<name>A0ABP8S2P7_9PSEU</name>
<feature type="domain" description="Isochorismatase-like" evidence="1">
    <location>
        <begin position="10"/>
        <end position="69"/>
    </location>
</feature>
<keyword evidence="3" id="KW-1185">Reference proteome</keyword>
<evidence type="ECO:0000259" key="1">
    <source>
        <dbReference type="Pfam" id="PF00857"/>
    </source>
</evidence>
<dbReference type="RefSeq" id="WP_345426158.1">
    <property type="nucleotide sequence ID" value="NZ_BAABGT010000099.1"/>
</dbReference>
<dbReference type="InterPro" id="IPR000868">
    <property type="entry name" value="Isochorismatase-like_dom"/>
</dbReference>
<sequence length="119" mass="12331">MRPRRRGAGTGRDQLIAAGILTDVCVALVAMSGIARGNQVHAVLDASGTWNDLASQAAALRMQATGVTLNSSVAVSAELLHDWREQGDAETVGTLTGHALPFYGSLVSFVACRAQPTGV</sequence>
<dbReference type="Pfam" id="PF00857">
    <property type="entry name" value="Isochorismatase"/>
    <property type="match status" value="1"/>
</dbReference>
<reference evidence="3" key="1">
    <citation type="journal article" date="2019" name="Int. J. Syst. Evol. Microbiol.">
        <title>The Global Catalogue of Microorganisms (GCM) 10K type strain sequencing project: providing services to taxonomists for standard genome sequencing and annotation.</title>
        <authorList>
            <consortium name="The Broad Institute Genomics Platform"/>
            <consortium name="The Broad Institute Genome Sequencing Center for Infectious Disease"/>
            <person name="Wu L."/>
            <person name="Ma J."/>
        </authorList>
    </citation>
    <scope>NUCLEOTIDE SEQUENCE [LARGE SCALE GENOMIC DNA]</scope>
    <source>
        <strain evidence="3">JCM 17906</strain>
    </source>
</reference>
<comment type="caution">
    <text evidence="2">The sequence shown here is derived from an EMBL/GenBank/DDBJ whole genome shotgun (WGS) entry which is preliminary data.</text>
</comment>
<dbReference type="PANTHER" id="PTHR43559:SF3">
    <property type="entry name" value="HYDROLASE YCAC-RELATED"/>
    <property type="match status" value="1"/>
</dbReference>
<proteinExistence type="predicted"/>
<dbReference type="InterPro" id="IPR053152">
    <property type="entry name" value="Hydrolase_YcaC-like"/>
</dbReference>
<gene>
    <name evidence="2" type="ORF">GCM10023175_60770</name>
</gene>
<dbReference type="Proteomes" id="UP001501598">
    <property type="component" value="Unassembled WGS sequence"/>
</dbReference>